<feature type="non-terminal residue" evidence="1">
    <location>
        <position position="93"/>
    </location>
</feature>
<evidence type="ECO:0000313" key="1">
    <source>
        <dbReference type="EMBL" id="MBA0814782.1"/>
    </source>
</evidence>
<accession>A0A7J9HY63</accession>
<dbReference type="Proteomes" id="UP000593560">
    <property type="component" value="Unassembled WGS sequence"/>
</dbReference>
<protein>
    <submittedName>
        <fullName evidence="1">Uncharacterized protein</fullName>
    </submittedName>
</protein>
<dbReference type="AlphaFoldDB" id="A0A7J9HY63"/>
<evidence type="ECO:0000313" key="2">
    <source>
        <dbReference type="Proteomes" id="UP000593560"/>
    </source>
</evidence>
<comment type="caution">
    <text evidence="1">The sequence shown here is derived from an EMBL/GenBank/DDBJ whole genome shotgun (WGS) entry which is preliminary data.</text>
</comment>
<dbReference type="EMBL" id="JABFAD010000012">
    <property type="protein sequence ID" value="MBA0814782.1"/>
    <property type="molecule type" value="Genomic_DNA"/>
</dbReference>
<dbReference type="OrthoDB" id="943216at2759"/>
<gene>
    <name evidence="1" type="ORF">Gohar_020588</name>
</gene>
<proteinExistence type="predicted"/>
<sequence>MAELLAIQEIFLWLKDEHFDNVPIELYCKYAIVALCLSALNFSEFDHEFAQVALFYTERYTLDDLPHPLCSILDMDRSLSFCNNIERHRFGCT</sequence>
<reference evidence="1 2" key="1">
    <citation type="journal article" date="2019" name="Genome Biol. Evol.">
        <title>Insights into the evolution of the New World diploid cottons (Gossypium, subgenus Houzingenia) based on genome sequencing.</title>
        <authorList>
            <person name="Grover C.E."/>
            <person name="Arick M.A. 2nd"/>
            <person name="Thrash A."/>
            <person name="Conover J.L."/>
            <person name="Sanders W.S."/>
            <person name="Peterson D.G."/>
            <person name="Frelichowski J.E."/>
            <person name="Scheffler J.A."/>
            <person name="Scheffler B.E."/>
            <person name="Wendel J.F."/>
        </authorList>
    </citation>
    <scope>NUCLEOTIDE SEQUENCE [LARGE SCALE GENOMIC DNA]</scope>
    <source>
        <strain evidence="1">0</strain>
        <tissue evidence="1">Leaf</tissue>
    </source>
</reference>
<name>A0A7J9HY63_9ROSI</name>
<organism evidence="1 2">
    <name type="scientific">Gossypium harknessii</name>
    <dbReference type="NCBI Taxonomy" id="34285"/>
    <lineage>
        <taxon>Eukaryota</taxon>
        <taxon>Viridiplantae</taxon>
        <taxon>Streptophyta</taxon>
        <taxon>Embryophyta</taxon>
        <taxon>Tracheophyta</taxon>
        <taxon>Spermatophyta</taxon>
        <taxon>Magnoliopsida</taxon>
        <taxon>eudicotyledons</taxon>
        <taxon>Gunneridae</taxon>
        <taxon>Pentapetalae</taxon>
        <taxon>rosids</taxon>
        <taxon>malvids</taxon>
        <taxon>Malvales</taxon>
        <taxon>Malvaceae</taxon>
        <taxon>Malvoideae</taxon>
        <taxon>Gossypium</taxon>
    </lineage>
</organism>
<keyword evidence="2" id="KW-1185">Reference proteome</keyword>